<proteinExistence type="predicted"/>
<evidence type="ECO:0000313" key="3">
    <source>
        <dbReference type="Proteomes" id="UP000241093"/>
    </source>
</evidence>
<accession>A0A2T4IAB4</accession>
<protein>
    <submittedName>
        <fullName evidence="2">Putative lipoprotein</fullName>
    </submittedName>
</protein>
<dbReference type="RefSeq" id="WP_107669614.1">
    <property type="nucleotide sequence ID" value="NZ_LAUU01000007.1"/>
</dbReference>
<evidence type="ECO:0000256" key="1">
    <source>
        <dbReference type="SAM" id="Coils"/>
    </source>
</evidence>
<comment type="caution">
    <text evidence="2">The sequence shown here is derived from an EMBL/GenBank/DDBJ whole genome shotgun (WGS) entry which is preliminary data.</text>
</comment>
<evidence type="ECO:0000313" key="2">
    <source>
        <dbReference type="EMBL" id="PTD31481.1"/>
    </source>
</evidence>
<dbReference type="InterPro" id="IPR005046">
    <property type="entry name" value="DUF285"/>
</dbReference>
<name>A0A2T4IAB4_9MOLU</name>
<organism evidence="2 3">
    <name type="scientific">Mycoplasma leachii 06049</name>
    <dbReference type="NCBI Taxonomy" id="1188244"/>
    <lineage>
        <taxon>Bacteria</taxon>
        <taxon>Bacillati</taxon>
        <taxon>Mycoplasmatota</taxon>
        <taxon>Mollicutes</taxon>
        <taxon>Mycoplasmataceae</taxon>
        <taxon>Mycoplasma</taxon>
    </lineage>
</organism>
<gene>
    <name evidence="2" type="ORF">MLEAa_3030</name>
</gene>
<dbReference type="PROSITE" id="PS51257">
    <property type="entry name" value="PROKAR_LIPOPROTEIN"/>
    <property type="match status" value="1"/>
</dbReference>
<dbReference type="Proteomes" id="UP000241093">
    <property type="component" value="Unassembled WGS sequence"/>
</dbReference>
<dbReference type="NCBIfam" id="TIGR02167">
    <property type="entry name" value="Liste_lipo_26"/>
    <property type="match status" value="3"/>
</dbReference>
<dbReference type="InterPro" id="IPR011889">
    <property type="entry name" value="Liste_lipo_26"/>
</dbReference>
<dbReference type="EMBL" id="LAUU01000007">
    <property type="protein sequence ID" value="PTD31481.1"/>
    <property type="molecule type" value="Genomic_DNA"/>
</dbReference>
<dbReference type="AlphaFoldDB" id="A0A2T4IAB4"/>
<keyword evidence="2" id="KW-0449">Lipoprotein</keyword>
<keyword evidence="1" id="KW-0175">Coiled coil</keyword>
<sequence length="407" mass="47989">MKKILIFLNSLLVISLTSLVISCYQLDTQTLEMLSTKIKDELNEVDLKITNLQKENNSLESQLQELKNIEKISYKFEPFTRLYDKANGYRYKASKINLPIKNQYFKTKIQLNKFKNNQQVKVLLNDIQIKENQILNQEKINYQLKQNIENTKEDLSKFWGYGINPVYNKNQLIKIGYFLTRDFEIQIEKIKPETNQVPEHLPKEITSLKLAFQQNINSKIKGIENWKTDNIKNMSEMFEKAKNFNQDISNWNTSNVIKFNSIFNEAEQFNQNLSSWKTNNAINMDSMFVDAKNFNNNNQKLVWNTKNVTNMRSMFLGASMFNQDISKWDVSNVTDMSNMFFRATSFNQNISNWNVLNVNNMSKMFFNASSFDQDLSKWKVNKNVVFDDFAFRSKIDNDNKKLPNFNN</sequence>
<dbReference type="Pfam" id="PF03382">
    <property type="entry name" value="DUF285"/>
    <property type="match status" value="2"/>
</dbReference>
<reference evidence="2 3" key="1">
    <citation type="submission" date="2015-04" db="EMBL/GenBank/DDBJ databases">
        <title>Genome sequence of Mycoplasma leachii strain 06049.</title>
        <authorList>
            <person name="Sirand-Pugnet P."/>
            <person name="Breton M."/>
            <person name="Dordet-Frisoni E."/>
            <person name="Baranowski E."/>
            <person name="Barre A."/>
            <person name="Couture C."/>
            <person name="Dupuy V."/>
            <person name="Gaurivaud P."/>
            <person name="Jacob D."/>
            <person name="Lemaitre C."/>
            <person name="Manso-Silvan L."/>
            <person name="Nikolski M."/>
            <person name="Nouvel L.-X."/>
            <person name="Poumarat F."/>
            <person name="Tardy F."/>
            <person name="Thebault P."/>
            <person name="Theil S."/>
            <person name="Citti C."/>
            <person name="Thiaucourt F."/>
            <person name="Blanchard A."/>
        </authorList>
    </citation>
    <scope>NUCLEOTIDE SEQUENCE [LARGE SCALE GENOMIC DNA]</scope>
    <source>
        <strain evidence="2 3">06049</strain>
    </source>
</reference>
<feature type="coiled-coil region" evidence="1">
    <location>
        <begin position="35"/>
        <end position="72"/>
    </location>
</feature>